<feature type="signal peptide" evidence="1">
    <location>
        <begin position="1"/>
        <end position="24"/>
    </location>
</feature>
<comment type="caution">
    <text evidence="2">The sequence shown here is derived from an EMBL/GenBank/DDBJ whole genome shotgun (WGS) entry which is preliminary data.</text>
</comment>
<reference evidence="2 3" key="1">
    <citation type="submission" date="2018-06" db="EMBL/GenBank/DDBJ databases">
        <title>Genomic Encyclopedia of Archaeal and Bacterial Type Strains, Phase II (KMG-II): from individual species to whole genera.</title>
        <authorList>
            <person name="Goeker M."/>
        </authorList>
    </citation>
    <scope>NUCLEOTIDE SEQUENCE [LARGE SCALE GENOMIC DNA]</scope>
    <source>
        <strain evidence="2 3">DSM 24464</strain>
    </source>
</reference>
<dbReference type="Proteomes" id="UP000248703">
    <property type="component" value="Unassembled WGS sequence"/>
</dbReference>
<dbReference type="AlphaFoldDB" id="A0A327R714"/>
<proteinExistence type="predicted"/>
<organism evidence="2 3">
    <name type="scientific">Olleya aquimaris</name>
    <dbReference type="NCBI Taxonomy" id="639310"/>
    <lineage>
        <taxon>Bacteria</taxon>
        <taxon>Pseudomonadati</taxon>
        <taxon>Bacteroidota</taxon>
        <taxon>Flavobacteriia</taxon>
        <taxon>Flavobacteriales</taxon>
        <taxon>Flavobacteriaceae</taxon>
    </lineage>
</organism>
<accession>A0A327R714</accession>
<protein>
    <submittedName>
        <fullName evidence="2">Uncharacterized protein</fullName>
    </submittedName>
</protein>
<dbReference type="EMBL" id="QLLO01000011">
    <property type="protein sequence ID" value="RAJ11898.1"/>
    <property type="molecule type" value="Genomic_DNA"/>
</dbReference>
<dbReference type="RefSeq" id="WP_111660869.1">
    <property type="nucleotide sequence ID" value="NZ_QLLO01000011.1"/>
</dbReference>
<dbReference type="OrthoDB" id="9995704at2"/>
<keyword evidence="3" id="KW-1185">Reference proteome</keyword>
<name>A0A327R714_9FLAO</name>
<keyword evidence="1" id="KW-0732">Signal</keyword>
<gene>
    <name evidence="2" type="ORF">LY08_02607</name>
</gene>
<evidence type="ECO:0000256" key="1">
    <source>
        <dbReference type="SAM" id="SignalP"/>
    </source>
</evidence>
<sequence length="246" mass="27804">MKTIKFFISSLIFLSFIISFNSCSEDGLIDDSSIETVNFDDGDLTVKRTSQTNLNAKQIGDFHNIAVDLFLNNNYGKRKTVKEIEQTVVQLLSDNYPELMENFKMPTNHNSIASVYDSYSINESQLERIIDQGFSEITTNRNISNDFYLFIKDLTLTDNTVEDKLLQIQSFRTKSNDETELLEVYQEVLMASNELWNRRWSNSRLSCSSGVIAADAARAALGLFGSPLWSIIQGAVVSIAVNEDCE</sequence>
<evidence type="ECO:0000313" key="3">
    <source>
        <dbReference type="Proteomes" id="UP000248703"/>
    </source>
</evidence>
<feature type="chain" id="PRO_5016392718" evidence="1">
    <location>
        <begin position="25"/>
        <end position="246"/>
    </location>
</feature>
<evidence type="ECO:0000313" key="2">
    <source>
        <dbReference type="EMBL" id="RAJ11898.1"/>
    </source>
</evidence>